<dbReference type="SUPFAM" id="SSF47576">
    <property type="entry name" value="Calponin-homology domain, CH-domain"/>
    <property type="match status" value="1"/>
</dbReference>
<name>E4XWS7_OIKDI</name>
<accession>E4XWS7</accession>
<dbReference type="InterPro" id="IPR036872">
    <property type="entry name" value="CH_dom_sf"/>
</dbReference>
<keyword evidence="3" id="KW-1185">Reference proteome</keyword>
<protein>
    <recommendedName>
        <fullName evidence="1">Calponin-homology (CH) domain-containing protein</fullName>
    </recommendedName>
</protein>
<dbReference type="Gene3D" id="2.60.40.10">
    <property type="entry name" value="Immunoglobulins"/>
    <property type="match status" value="1"/>
</dbReference>
<dbReference type="OrthoDB" id="10060824at2759"/>
<feature type="domain" description="Calponin-homology (CH)" evidence="1">
    <location>
        <begin position="1"/>
        <end position="111"/>
    </location>
</feature>
<evidence type="ECO:0000313" key="3">
    <source>
        <dbReference type="Proteomes" id="UP000001307"/>
    </source>
</evidence>
<dbReference type="GO" id="GO:0005929">
    <property type="term" value="C:cilium"/>
    <property type="evidence" value="ECO:0007669"/>
    <property type="project" value="TreeGrafter"/>
</dbReference>
<dbReference type="InterPro" id="IPR001715">
    <property type="entry name" value="CH_dom"/>
</dbReference>
<dbReference type="Gene3D" id="1.10.418.10">
    <property type="entry name" value="Calponin-like domain"/>
    <property type="match status" value="1"/>
</dbReference>
<dbReference type="Pfam" id="PF00635">
    <property type="entry name" value="Motile_Sperm"/>
    <property type="match status" value="1"/>
</dbReference>
<dbReference type="PANTHER" id="PTHR45912">
    <property type="entry name" value="CILIA- AND FLAGELLA-ASSOCIATED PROTEIN 47"/>
    <property type="match status" value="1"/>
</dbReference>
<dbReference type="AlphaFoldDB" id="E4XWS7"/>
<sequence length="865" mass="98348">MLLSWINDVFEQNRVALFGLERRTIINFDNDLRDGLVLGSLVAFYCPHFKEDLQKMFVSCTMAEQCLHNALILLEIFRKIRIEMIPLATQITDPNPITMLMLLVNLAEVLPSLKPIDIAYLNGKLSQPCKKTFTIKNKFKKAVQYETFIISKNPELFTTSAEKFSIQSKSSFQLGVTFSSALFLKTDALLVVKSLSTPAFPVQAETLVFTLKANISEFSPKKIDIFDLKCPIYEEKLIQMPLKCPFVFKGAKEFTISTLESHKISKTAFHIDELLEEIENNFFPREFFAIDETIMLDGSNKEQSIEIIYNPIGQIQKSGIFIFSNEEIGQFAIKICGTPEPPKPSPILRGQGKSFTVSQNQLFWKTTVSGSKETVLKIYGENVFFQNALERVVKLSLPRAEREIREKTFSLNSRALKEKVISPFFFKKIRTFEVFSTSEHFILPKTIEIDTSTAQVEIPIQLATNDQGRYPGLIFFQGTGDSILDTRIIRVEAIVTAEFQSKNLTLEAPAREQVDLLIPIQNTTPHVWKMSANLRIEENSSAGFCQERDPFSGPEIFVVQPGDNFNYRLLFSPTFKKTYKAVLKMVNNTDGSTADFNITGIGRNPKISQKLSFNAVKCDSPRKASIIIPNLGRRKMQFQVHTTLGSVIAGPLSIDAEKNSSAEYIFEIVPPEIDHYRGLLVFAGRELYKTNNPDYDSDHEDDFNGENGDELVEMPHGEEFLILYELEITSVRGDPAKRLKFTGSCGQWLSKKIELNNPTERDLIFKIKSSNFDILKIEEAVKISPHSKKSIEILFMPEAASNPTPADLTFESDLTGRFWYQIEFYLEEPLPKIIVAKDVPFGKWENISLPGMVFFCHFSFFCNYH</sequence>
<dbReference type="Proteomes" id="UP000001307">
    <property type="component" value="Unassembled WGS sequence"/>
</dbReference>
<dbReference type="PANTHER" id="PTHR45912:SF3">
    <property type="entry name" value="CILIA- AND FLAGELLA-ASSOCIATED PROTEIN 47"/>
    <property type="match status" value="1"/>
</dbReference>
<dbReference type="EMBL" id="FN653255">
    <property type="protein sequence ID" value="CBY14121.1"/>
    <property type="molecule type" value="Genomic_DNA"/>
</dbReference>
<proteinExistence type="predicted"/>
<gene>
    <name evidence="2" type="ORF">GSOID_T00007103001</name>
</gene>
<organism evidence="2">
    <name type="scientific">Oikopleura dioica</name>
    <name type="common">Tunicate</name>
    <dbReference type="NCBI Taxonomy" id="34765"/>
    <lineage>
        <taxon>Eukaryota</taxon>
        <taxon>Metazoa</taxon>
        <taxon>Chordata</taxon>
        <taxon>Tunicata</taxon>
        <taxon>Appendicularia</taxon>
        <taxon>Copelata</taxon>
        <taxon>Oikopleuridae</taxon>
        <taxon>Oikopleura</taxon>
    </lineage>
</organism>
<dbReference type="InParanoid" id="E4XWS7"/>
<dbReference type="InterPro" id="IPR013783">
    <property type="entry name" value="Ig-like_fold"/>
</dbReference>
<evidence type="ECO:0000313" key="2">
    <source>
        <dbReference type="EMBL" id="CBY14121.1"/>
    </source>
</evidence>
<dbReference type="InterPro" id="IPR008962">
    <property type="entry name" value="PapD-like_sf"/>
</dbReference>
<dbReference type="InterPro" id="IPR000535">
    <property type="entry name" value="MSP_dom"/>
</dbReference>
<dbReference type="Pfam" id="PF00307">
    <property type="entry name" value="CH"/>
    <property type="match status" value="1"/>
</dbReference>
<evidence type="ECO:0000259" key="1">
    <source>
        <dbReference type="PROSITE" id="PS50021"/>
    </source>
</evidence>
<dbReference type="PROSITE" id="PS50021">
    <property type="entry name" value="CH"/>
    <property type="match status" value="1"/>
</dbReference>
<dbReference type="GO" id="GO:0060271">
    <property type="term" value="P:cilium assembly"/>
    <property type="evidence" value="ECO:0007669"/>
    <property type="project" value="TreeGrafter"/>
</dbReference>
<dbReference type="SUPFAM" id="SSF49354">
    <property type="entry name" value="PapD-like"/>
    <property type="match status" value="1"/>
</dbReference>
<reference evidence="2" key="1">
    <citation type="journal article" date="2010" name="Science">
        <title>Plasticity of animal genome architecture unmasked by rapid evolution of a pelagic tunicate.</title>
        <authorList>
            <person name="Denoeud F."/>
            <person name="Henriet S."/>
            <person name="Mungpakdee S."/>
            <person name="Aury J.M."/>
            <person name="Da Silva C."/>
            <person name="Brinkmann H."/>
            <person name="Mikhaleva J."/>
            <person name="Olsen L.C."/>
            <person name="Jubin C."/>
            <person name="Canestro C."/>
            <person name="Bouquet J.M."/>
            <person name="Danks G."/>
            <person name="Poulain J."/>
            <person name="Campsteijn C."/>
            <person name="Adamski M."/>
            <person name="Cross I."/>
            <person name="Yadetie F."/>
            <person name="Muffato M."/>
            <person name="Louis A."/>
            <person name="Butcher S."/>
            <person name="Tsagkogeorga G."/>
            <person name="Konrad A."/>
            <person name="Singh S."/>
            <person name="Jensen M.F."/>
            <person name="Cong E.H."/>
            <person name="Eikeseth-Otteraa H."/>
            <person name="Noel B."/>
            <person name="Anthouard V."/>
            <person name="Porcel B.M."/>
            <person name="Kachouri-Lafond R."/>
            <person name="Nishino A."/>
            <person name="Ugolini M."/>
            <person name="Chourrout P."/>
            <person name="Nishida H."/>
            <person name="Aasland R."/>
            <person name="Huzurbazar S."/>
            <person name="Westhof E."/>
            <person name="Delsuc F."/>
            <person name="Lehrach H."/>
            <person name="Reinhardt R."/>
            <person name="Weissenbach J."/>
            <person name="Roy S.W."/>
            <person name="Artiguenave F."/>
            <person name="Postlethwait J.H."/>
            <person name="Manak J.R."/>
            <person name="Thompson E.M."/>
            <person name="Jaillon O."/>
            <person name="Du Pasquier L."/>
            <person name="Boudinot P."/>
            <person name="Liberles D.A."/>
            <person name="Volff J.N."/>
            <person name="Philippe H."/>
            <person name="Lenhard B."/>
            <person name="Roest Crollius H."/>
            <person name="Wincker P."/>
            <person name="Chourrout D."/>
        </authorList>
    </citation>
    <scope>NUCLEOTIDE SEQUENCE [LARGE SCALE GENOMIC DNA]</scope>
</reference>